<dbReference type="AlphaFoldDB" id="A0A6N8EGG3"/>
<dbReference type="RefSeq" id="WP_155450515.1">
    <property type="nucleotide sequence ID" value="NZ_WNKT01000028.1"/>
</dbReference>
<dbReference type="Pfam" id="PF01909">
    <property type="entry name" value="NTP_transf_2"/>
    <property type="match status" value="1"/>
</dbReference>
<dbReference type="GO" id="GO:0016779">
    <property type="term" value="F:nucleotidyltransferase activity"/>
    <property type="evidence" value="ECO:0007669"/>
    <property type="project" value="InterPro"/>
</dbReference>
<dbReference type="EMBL" id="WNKT01000028">
    <property type="protein sequence ID" value="MTW21939.1"/>
    <property type="molecule type" value="Genomic_DNA"/>
</dbReference>
<reference evidence="2 3" key="1">
    <citation type="submission" date="2019-11" db="EMBL/GenBank/DDBJ databases">
        <title>Whole-genome sequence of the anaerobic purple sulfur bacterium Allochromatium palmeri DSM 15591.</title>
        <authorList>
            <person name="Kyndt J.A."/>
            <person name="Meyer T.E."/>
        </authorList>
    </citation>
    <scope>NUCLEOTIDE SEQUENCE [LARGE SCALE GENOMIC DNA]</scope>
    <source>
        <strain evidence="2 3">DSM 15591</strain>
    </source>
</reference>
<dbReference type="CDD" id="cd05403">
    <property type="entry name" value="NT_KNTase_like"/>
    <property type="match status" value="1"/>
</dbReference>
<dbReference type="SUPFAM" id="SSF81301">
    <property type="entry name" value="Nucleotidyltransferase"/>
    <property type="match status" value="1"/>
</dbReference>
<dbReference type="InterPro" id="IPR043519">
    <property type="entry name" value="NT_sf"/>
</dbReference>
<evidence type="ECO:0000313" key="2">
    <source>
        <dbReference type="EMBL" id="MTW21939.1"/>
    </source>
</evidence>
<gene>
    <name evidence="2" type="ORF">GJ668_12655</name>
</gene>
<name>A0A6N8EGG3_9GAMM</name>
<proteinExistence type="predicted"/>
<accession>A0A6N8EGG3</accession>
<organism evidence="2 3">
    <name type="scientific">Allochromatium palmeri</name>
    <dbReference type="NCBI Taxonomy" id="231048"/>
    <lineage>
        <taxon>Bacteria</taxon>
        <taxon>Pseudomonadati</taxon>
        <taxon>Pseudomonadota</taxon>
        <taxon>Gammaproteobacteria</taxon>
        <taxon>Chromatiales</taxon>
        <taxon>Chromatiaceae</taxon>
        <taxon>Allochromatium</taxon>
    </lineage>
</organism>
<dbReference type="Gene3D" id="3.30.460.10">
    <property type="entry name" value="Beta Polymerase, domain 2"/>
    <property type="match status" value="1"/>
</dbReference>
<dbReference type="InterPro" id="IPR002934">
    <property type="entry name" value="Polymerase_NTP_transf_dom"/>
</dbReference>
<dbReference type="Proteomes" id="UP000434044">
    <property type="component" value="Unassembled WGS sequence"/>
</dbReference>
<sequence length="117" mass="13338">MSTGFGLDLPDRYLAMVREILCRYVPEYDVWAYGSRVTGGAFEASDLDLVVRHPADPHQVCDKLFDLREAFVESNVPIRVDVMDWGRIPDSFHREIECGYVVVQRAPCEVSRLGQFA</sequence>
<comment type="caution">
    <text evidence="2">The sequence shown here is derived from an EMBL/GenBank/DDBJ whole genome shotgun (WGS) entry which is preliminary data.</text>
</comment>
<feature type="domain" description="Polymerase nucleotidyl transferase" evidence="1">
    <location>
        <begin position="16"/>
        <end position="93"/>
    </location>
</feature>
<keyword evidence="2" id="KW-0808">Transferase</keyword>
<evidence type="ECO:0000259" key="1">
    <source>
        <dbReference type="Pfam" id="PF01909"/>
    </source>
</evidence>
<dbReference type="OrthoDB" id="9808659at2"/>
<protein>
    <submittedName>
        <fullName evidence="2">Nucleotidyltransferase domain-containing protein</fullName>
    </submittedName>
</protein>
<evidence type="ECO:0000313" key="3">
    <source>
        <dbReference type="Proteomes" id="UP000434044"/>
    </source>
</evidence>
<keyword evidence="3" id="KW-1185">Reference proteome</keyword>